<keyword evidence="9" id="KW-1185">Reference proteome</keyword>
<dbReference type="InterPro" id="IPR001460">
    <property type="entry name" value="PCN-bd_Tpept"/>
</dbReference>
<dbReference type="AlphaFoldDB" id="A0A7Z0DS59"/>
<dbReference type="Gene3D" id="3.40.710.10">
    <property type="entry name" value="DD-peptidase/beta-lactamase superfamily"/>
    <property type="match status" value="1"/>
</dbReference>
<dbReference type="InterPro" id="IPR007887">
    <property type="entry name" value="MecA_N"/>
</dbReference>
<comment type="caution">
    <text evidence="8">The sequence shown here is derived from an EMBL/GenBank/DDBJ whole genome shotgun (WGS) entry which is preliminary data.</text>
</comment>
<comment type="similarity">
    <text evidence="2">Belongs to the transpeptidase family.</text>
</comment>
<evidence type="ECO:0000256" key="1">
    <source>
        <dbReference type="ARBA" id="ARBA00004370"/>
    </source>
</evidence>
<dbReference type="EMBL" id="JACBZR010000001">
    <property type="protein sequence ID" value="NYI80472.1"/>
    <property type="molecule type" value="Genomic_DNA"/>
</dbReference>
<dbReference type="InterPro" id="IPR012338">
    <property type="entry name" value="Beta-lactam/transpept-like"/>
</dbReference>
<dbReference type="PANTHER" id="PTHR30627:SF24">
    <property type="entry name" value="PENICILLIN-BINDING PROTEIN 4B"/>
    <property type="match status" value="1"/>
</dbReference>
<keyword evidence="3" id="KW-0472">Membrane</keyword>
<dbReference type="SUPFAM" id="SSF56519">
    <property type="entry name" value="Penicillin binding protein dimerisation domain"/>
    <property type="match status" value="1"/>
</dbReference>
<feature type="domain" description="Penicillin-binding protein transpeptidase" evidence="5">
    <location>
        <begin position="350"/>
        <end position="621"/>
    </location>
</feature>
<keyword evidence="8" id="KW-0131">Cell cycle</keyword>
<evidence type="ECO:0000256" key="2">
    <source>
        <dbReference type="ARBA" id="ARBA00007171"/>
    </source>
</evidence>
<keyword evidence="8" id="KW-0132">Cell division</keyword>
<dbReference type="RefSeq" id="WP_179660663.1">
    <property type="nucleotide sequence ID" value="NZ_JACBZR010000001.1"/>
</dbReference>
<evidence type="ECO:0000256" key="4">
    <source>
        <dbReference type="SAM" id="SignalP"/>
    </source>
</evidence>
<sequence>MRVSRGIAALAVALPLLAACGEAEEPGPSMSTLTTALESGTFTKVDFVAKTDADAVAADYSDLTGNLFGKLGAPDVSATKPTFTGEGTDSAKSTLTWAWGLPGGRWTYESEVELRKTGEKWEFVWEPTVVAPALAEGRSLHVETVHQQRGEIRSTSGATLVADRPVVTVGIDKTLIDPVAAPAAARDVAAIVGINPKRYAKRVKAAGDKAFVEALSIRKPMMTKAKAAEIAKIKGAAMLNRTLPLGPTKEFASPVVGIVGEVTAEMMKKKPGTYLPGDLAGLSGLQARYDGQLRGKPGLQVAVLGDEGEVLKKLYSTDPIDGKPLAVTLDARLQKSAEKILKRVEPESALVAIRPSDGAVLVAANGADNKMNLATFGQAAPGSTFKAATTLAMLRKGLSPKSQVKCPAKATIDGKTFKNDSWYPQSGLGEITLAHAVAESCNTAMVGAADEIGHAEIASAAASLGFGIDRDAGFASYFGQIPEPAGETEHAADLIGQGKVLASPLVMASVIGSIQAGHTVVPNLVEGQVAKPSGVEPLAAAEADQLRTIFRGVVTDGTGRGLADVPGKPVIAKTGTAEFDRNGKRLTHTWMIAAQGDLAVAVYVDEGENGASTSGPLVEAFLRMANER</sequence>
<dbReference type="InterPro" id="IPR036138">
    <property type="entry name" value="PBP_dimer_sf"/>
</dbReference>
<dbReference type="Pfam" id="PF00905">
    <property type="entry name" value="Transpeptidase"/>
    <property type="match status" value="1"/>
</dbReference>
<feature type="signal peptide" evidence="4">
    <location>
        <begin position="1"/>
        <end position="18"/>
    </location>
</feature>
<protein>
    <submittedName>
        <fullName evidence="8">Cell division protein FtsI/penicillin-binding protein 2</fullName>
    </submittedName>
</protein>
<name>A0A7Z0DS59_9ACTN</name>
<dbReference type="GO" id="GO:0046677">
    <property type="term" value="P:response to antibiotic"/>
    <property type="evidence" value="ECO:0007669"/>
    <property type="project" value="InterPro"/>
</dbReference>
<evidence type="ECO:0000256" key="3">
    <source>
        <dbReference type="ARBA" id="ARBA00023136"/>
    </source>
</evidence>
<evidence type="ECO:0000313" key="9">
    <source>
        <dbReference type="Proteomes" id="UP000564496"/>
    </source>
</evidence>
<dbReference type="Proteomes" id="UP000564496">
    <property type="component" value="Unassembled WGS sequence"/>
</dbReference>
<gene>
    <name evidence="8" type="ORF">BJ988_005120</name>
</gene>
<evidence type="ECO:0000313" key="8">
    <source>
        <dbReference type="EMBL" id="NYI80472.1"/>
    </source>
</evidence>
<proteinExistence type="inferred from homology"/>
<dbReference type="GO" id="GO:0051301">
    <property type="term" value="P:cell division"/>
    <property type="evidence" value="ECO:0007669"/>
    <property type="project" value="UniProtKB-KW"/>
</dbReference>
<feature type="domain" description="Penicillin-binding protein dimerisation" evidence="6">
    <location>
        <begin position="148"/>
        <end position="313"/>
    </location>
</feature>
<dbReference type="Pfam" id="PF05223">
    <property type="entry name" value="MecA_N"/>
    <property type="match status" value="1"/>
</dbReference>
<dbReference type="GO" id="GO:0005886">
    <property type="term" value="C:plasma membrane"/>
    <property type="evidence" value="ECO:0007669"/>
    <property type="project" value="TreeGrafter"/>
</dbReference>
<accession>A0A7Z0DS59</accession>
<evidence type="ECO:0000259" key="5">
    <source>
        <dbReference type="Pfam" id="PF00905"/>
    </source>
</evidence>
<dbReference type="GO" id="GO:0071972">
    <property type="term" value="F:peptidoglycan L,D-transpeptidase activity"/>
    <property type="evidence" value="ECO:0007669"/>
    <property type="project" value="TreeGrafter"/>
</dbReference>
<organism evidence="8 9">
    <name type="scientific">Nocardioides panzhihuensis</name>
    <dbReference type="NCBI Taxonomy" id="860243"/>
    <lineage>
        <taxon>Bacteria</taxon>
        <taxon>Bacillati</taxon>
        <taxon>Actinomycetota</taxon>
        <taxon>Actinomycetes</taxon>
        <taxon>Propionibacteriales</taxon>
        <taxon>Nocardioidaceae</taxon>
        <taxon>Nocardioides</taxon>
    </lineage>
</organism>
<dbReference type="InterPro" id="IPR050515">
    <property type="entry name" value="Beta-lactam/transpept"/>
</dbReference>
<evidence type="ECO:0000259" key="6">
    <source>
        <dbReference type="Pfam" id="PF03717"/>
    </source>
</evidence>
<feature type="chain" id="PRO_5039366040" evidence="4">
    <location>
        <begin position="19"/>
        <end position="628"/>
    </location>
</feature>
<dbReference type="GO" id="GO:0008658">
    <property type="term" value="F:penicillin binding"/>
    <property type="evidence" value="ECO:0007669"/>
    <property type="project" value="InterPro"/>
</dbReference>
<feature type="domain" description="NTF2-like N-terminal transpeptidase" evidence="7">
    <location>
        <begin position="26"/>
        <end position="137"/>
    </location>
</feature>
<dbReference type="InterPro" id="IPR005311">
    <property type="entry name" value="PBP_dimer"/>
</dbReference>
<dbReference type="SUPFAM" id="SSF56601">
    <property type="entry name" value="beta-lactamase/transpeptidase-like"/>
    <property type="match status" value="1"/>
</dbReference>
<dbReference type="Pfam" id="PF03717">
    <property type="entry name" value="PBP_dimer"/>
    <property type="match status" value="1"/>
</dbReference>
<comment type="subcellular location">
    <subcellularLocation>
        <location evidence="1">Membrane</location>
    </subcellularLocation>
</comment>
<dbReference type="PROSITE" id="PS51257">
    <property type="entry name" value="PROKAR_LIPOPROTEIN"/>
    <property type="match status" value="1"/>
</dbReference>
<reference evidence="8 9" key="1">
    <citation type="submission" date="2020-07" db="EMBL/GenBank/DDBJ databases">
        <title>Sequencing the genomes of 1000 actinobacteria strains.</title>
        <authorList>
            <person name="Klenk H.-P."/>
        </authorList>
    </citation>
    <scope>NUCLEOTIDE SEQUENCE [LARGE SCALE GENOMIC DNA]</scope>
    <source>
        <strain evidence="8 9">DSM 26487</strain>
    </source>
</reference>
<keyword evidence="4" id="KW-0732">Signal</keyword>
<dbReference type="Gene3D" id="3.30.1390.30">
    <property type="entry name" value="Penicillin-binding protein 2a, domain 3"/>
    <property type="match status" value="1"/>
</dbReference>
<dbReference type="GO" id="GO:0071555">
    <property type="term" value="P:cell wall organization"/>
    <property type="evidence" value="ECO:0007669"/>
    <property type="project" value="TreeGrafter"/>
</dbReference>
<evidence type="ECO:0000259" key="7">
    <source>
        <dbReference type="Pfam" id="PF05223"/>
    </source>
</evidence>
<dbReference type="Gene3D" id="3.90.1310.10">
    <property type="entry name" value="Penicillin-binding protein 2a (Domain 2)"/>
    <property type="match status" value="1"/>
</dbReference>
<dbReference type="PANTHER" id="PTHR30627">
    <property type="entry name" value="PEPTIDOGLYCAN D,D-TRANSPEPTIDASE"/>
    <property type="match status" value="1"/>
</dbReference>